<protein>
    <submittedName>
        <fullName evidence="1">Uncharacterized protein</fullName>
    </submittedName>
</protein>
<name>A0A0F9TNZ0_9ZZZZ</name>
<sequence length="50" mass="5785">MKCTNCNKEFDYPEIKGDGNFRYHPFLGEIEDTVDCCPYCQSILPHGILE</sequence>
<organism evidence="1">
    <name type="scientific">marine sediment metagenome</name>
    <dbReference type="NCBI Taxonomy" id="412755"/>
    <lineage>
        <taxon>unclassified sequences</taxon>
        <taxon>metagenomes</taxon>
        <taxon>ecological metagenomes</taxon>
    </lineage>
</organism>
<reference evidence="1" key="1">
    <citation type="journal article" date="2015" name="Nature">
        <title>Complex archaea that bridge the gap between prokaryotes and eukaryotes.</title>
        <authorList>
            <person name="Spang A."/>
            <person name="Saw J.H."/>
            <person name="Jorgensen S.L."/>
            <person name="Zaremba-Niedzwiedzka K."/>
            <person name="Martijn J."/>
            <person name="Lind A.E."/>
            <person name="van Eijk R."/>
            <person name="Schleper C."/>
            <person name="Guy L."/>
            <person name="Ettema T.J."/>
        </authorList>
    </citation>
    <scope>NUCLEOTIDE SEQUENCE</scope>
</reference>
<accession>A0A0F9TNZ0</accession>
<dbReference type="AlphaFoldDB" id="A0A0F9TNZ0"/>
<proteinExistence type="predicted"/>
<dbReference type="EMBL" id="LAZR01000195">
    <property type="protein sequence ID" value="KKN82770.1"/>
    <property type="molecule type" value="Genomic_DNA"/>
</dbReference>
<comment type="caution">
    <text evidence="1">The sequence shown here is derived from an EMBL/GenBank/DDBJ whole genome shotgun (WGS) entry which is preliminary data.</text>
</comment>
<evidence type="ECO:0000313" key="1">
    <source>
        <dbReference type="EMBL" id="KKN82770.1"/>
    </source>
</evidence>
<gene>
    <name evidence="1" type="ORF">LCGC14_0305940</name>
</gene>